<dbReference type="Ensembl" id="ENSMMOT00000016382.1">
    <property type="protein sequence ID" value="ENSMMOP00000016112.1"/>
    <property type="gene ID" value="ENSMMOG00000012304.1"/>
</dbReference>
<accession>A0A3Q3WUG5</accession>
<feature type="transmembrane region" description="Helical" evidence="1">
    <location>
        <begin position="91"/>
        <end position="109"/>
    </location>
</feature>
<dbReference type="PANTHER" id="PTHR45913">
    <property type="entry name" value="EPM2A-INTERACTING PROTEIN 1"/>
    <property type="match status" value="1"/>
</dbReference>
<keyword evidence="1" id="KW-1133">Transmembrane helix</keyword>
<dbReference type="AlphaFoldDB" id="A0A3Q3WUG5"/>
<protein>
    <submittedName>
        <fullName evidence="2">Uncharacterized protein</fullName>
    </submittedName>
</protein>
<sequence length="140" mass="16121">MFAHVKNRKVHSECRKSKVAVFKYYNLNRHYVNKHEEKYKNLSDEERAKESKALLAKPQTQQGLFTELSKPRDAAVKTSYVLSHKIRVKTIMPLTVCSGTIFLFFFSFITDAFSRLVSEFQFSALELLLPQVVLGGGFLL</sequence>
<reference evidence="2" key="2">
    <citation type="submission" date="2025-09" db="UniProtKB">
        <authorList>
            <consortium name="Ensembl"/>
        </authorList>
    </citation>
    <scope>IDENTIFICATION</scope>
</reference>
<keyword evidence="1" id="KW-0472">Membrane</keyword>
<keyword evidence="1" id="KW-0812">Transmembrane</keyword>
<dbReference type="STRING" id="94237.ENSMMOP00000016112"/>
<organism evidence="2 3">
    <name type="scientific">Mola mola</name>
    <name type="common">Ocean sunfish</name>
    <name type="synonym">Tetraodon mola</name>
    <dbReference type="NCBI Taxonomy" id="94237"/>
    <lineage>
        <taxon>Eukaryota</taxon>
        <taxon>Metazoa</taxon>
        <taxon>Chordata</taxon>
        <taxon>Craniata</taxon>
        <taxon>Vertebrata</taxon>
        <taxon>Euteleostomi</taxon>
        <taxon>Actinopterygii</taxon>
        <taxon>Neopterygii</taxon>
        <taxon>Teleostei</taxon>
        <taxon>Neoteleostei</taxon>
        <taxon>Acanthomorphata</taxon>
        <taxon>Eupercaria</taxon>
        <taxon>Tetraodontiformes</taxon>
        <taxon>Molidae</taxon>
        <taxon>Mola</taxon>
    </lineage>
</organism>
<dbReference type="PANTHER" id="PTHR45913:SF9">
    <property type="entry name" value="GENERAL TRANSCRIPTION FACTOR II-I REPEAT DOMAIN-CONTAINING PROTEIN 2-LIKE-RELATED"/>
    <property type="match status" value="1"/>
</dbReference>
<name>A0A3Q3WUG5_MOLML</name>
<evidence type="ECO:0000313" key="3">
    <source>
        <dbReference type="Proteomes" id="UP000261620"/>
    </source>
</evidence>
<evidence type="ECO:0000256" key="1">
    <source>
        <dbReference type="SAM" id="Phobius"/>
    </source>
</evidence>
<reference evidence="2" key="1">
    <citation type="submission" date="2025-08" db="UniProtKB">
        <authorList>
            <consortium name="Ensembl"/>
        </authorList>
    </citation>
    <scope>IDENTIFICATION</scope>
</reference>
<evidence type="ECO:0000313" key="2">
    <source>
        <dbReference type="Ensembl" id="ENSMMOP00000016112.1"/>
    </source>
</evidence>
<dbReference type="Proteomes" id="UP000261620">
    <property type="component" value="Unplaced"/>
</dbReference>
<keyword evidence="3" id="KW-1185">Reference proteome</keyword>
<proteinExistence type="predicted"/>